<keyword evidence="2" id="KW-1185">Reference proteome</keyword>
<evidence type="ECO:0000313" key="2">
    <source>
        <dbReference type="Proteomes" id="UP001177021"/>
    </source>
</evidence>
<protein>
    <submittedName>
        <fullName evidence="1">Uncharacterized protein</fullName>
    </submittedName>
</protein>
<evidence type="ECO:0000313" key="1">
    <source>
        <dbReference type="EMBL" id="CAJ2664770.1"/>
    </source>
</evidence>
<dbReference type="Proteomes" id="UP001177021">
    <property type="component" value="Unassembled WGS sequence"/>
</dbReference>
<dbReference type="EMBL" id="CASHSV030000409">
    <property type="protein sequence ID" value="CAJ2664770.1"/>
    <property type="molecule type" value="Genomic_DNA"/>
</dbReference>
<proteinExistence type="predicted"/>
<sequence length="272" mass="30420">MCHKTTESLDHLFLQCDFAKTVWFSTPLGAHIPQDLTTSQWLLKGLTCKEKLGAQFVCITLWKLWAARNDCVFNFKLPNPIELASIINFFVQDLNDMVPVNHNNSVPNLRTMSNSVYANTYKIFVDAGCFLDDCTGWGLVAIDQSNSVVLSACRKEGTVTDPVLAEALGVRWGLQMAKHLNWNTVTIISDAEVVVNCVNSNYVFAAIDHIIQDCQELLLDMDRSHVVYVKRSLNSVAHSLVKLSKEVGCRTWLGHVPSQSNSHTAVPMFTFI</sequence>
<reference evidence="1" key="1">
    <citation type="submission" date="2023-10" db="EMBL/GenBank/DDBJ databases">
        <authorList>
            <person name="Rodriguez Cubillos JULIANA M."/>
            <person name="De Vega J."/>
        </authorList>
    </citation>
    <scope>NUCLEOTIDE SEQUENCE</scope>
</reference>
<comment type="caution">
    <text evidence="1">The sequence shown here is derived from an EMBL/GenBank/DDBJ whole genome shotgun (WGS) entry which is preliminary data.</text>
</comment>
<organism evidence="1 2">
    <name type="scientific">Trifolium pratense</name>
    <name type="common">Red clover</name>
    <dbReference type="NCBI Taxonomy" id="57577"/>
    <lineage>
        <taxon>Eukaryota</taxon>
        <taxon>Viridiplantae</taxon>
        <taxon>Streptophyta</taxon>
        <taxon>Embryophyta</taxon>
        <taxon>Tracheophyta</taxon>
        <taxon>Spermatophyta</taxon>
        <taxon>Magnoliopsida</taxon>
        <taxon>eudicotyledons</taxon>
        <taxon>Gunneridae</taxon>
        <taxon>Pentapetalae</taxon>
        <taxon>rosids</taxon>
        <taxon>fabids</taxon>
        <taxon>Fabales</taxon>
        <taxon>Fabaceae</taxon>
        <taxon>Papilionoideae</taxon>
        <taxon>50 kb inversion clade</taxon>
        <taxon>NPAAA clade</taxon>
        <taxon>Hologalegina</taxon>
        <taxon>IRL clade</taxon>
        <taxon>Trifolieae</taxon>
        <taxon>Trifolium</taxon>
    </lineage>
</organism>
<name>A0ACB0L5V2_TRIPR</name>
<accession>A0ACB0L5V2</accession>
<gene>
    <name evidence="1" type="ORF">MILVUS5_LOCUS29897</name>
</gene>